<dbReference type="PROSITE" id="PS00626">
    <property type="entry name" value="RCC1_2"/>
    <property type="match status" value="2"/>
</dbReference>
<dbReference type="InterPro" id="IPR000408">
    <property type="entry name" value="Reg_chr_condens"/>
</dbReference>
<evidence type="ECO:0000256" key="1">
    <source>
        <dbReference type="ARBA" id="ARBA00022737"/>
    </source>
</evidence>
<dbReference type="Pfam" id="PF25390">
    <property type="entry name" value="WD40_RLD"/>
    <property type="match status" value="1"/>
</dbReference>
<gene>
    <name evidence="4" type="ORF">HYH03_013851</name>
</gene>
<feature type="repeat" description="RCC1" evidence="2">
    <location>
        <begin position="167"/>
        <end position="222"/>
    </location>
</feature>
<keyword evidence="5" id="KW-1185">Reference proteome</keyword>
<feature type="repeat" description="RCC1" evidence="2">
    <location>
        <begin position="328"/>
        <end position="407"/>
    </location>
</feature>
<protein>
    <recommendedName>
        <fullName evidence="3">RCC1-like domain-containing protein</fullName>
    </recommendedName>
</protein>
<proteinExistence type="predicted"/>
<feature type="repeat" description="RCC1" evidence="2">
    <location>
        <begin position="62"/>
        <end position="112"/>
    </location>
</feature>
<dbReference type="OrthoDB" id="526307at2759"/>
<dbReference type="Proteomes" id="UP000612055">
    <property type="component" value="Unassembled WGS sequence"/>
</dbReference>
<reference evidence="4" key="1">
    <citation type="journal article" date="2020" name="bioRxiv">
        <title>Comparative genomics of Chlamydomonas.</title>
        <authorList>
            <person name="Craig R.J."/>
            <person name="Hasan A.R."/>
            <person name="Ness R.W."/>
            <person name="Keightley P.D."/>
        </authorList>
    </citation>
    <scope>NUCLEOTIDE SEQUENCE</scope>
    <source>
        <strain evidence="4">CCAP 11/70</strain>
    </source>
</reference>
<feature type="repeat" description="RCC1" evidence="2">
    <location>
        <begin position="113"/>
        <end position="166"/>
    </location>
</feature>
<feature type="repeat" description="RCC1" evidence="2">
    <location>
        <begin position="223"/>
        <end position="273"/>
    </location>
</feature>
<feature type="repeat" description="RCC1" evidence="2">
    <location>
        <begin position="9"/>
        <end position="61"/>
    </location>
</feature>
<dbReference type="InterPro" id="IPR058923">
    <property type="entry name" value="RCC1-like_dom"/>
</dbReference>
<dbReference type="EMBL" id="JAEHOE010000095">
    <property type="protein sequence ID" value="KAG2487572.1"/>
    <property type="molecule type" value="Genomic_DNA"/>
</dbReference>
<feature type="repeat" description="RCC1" evidence="2">
    <location>
        <begin position="274"/>
        <end position="327"/>
    </location>
</feature>
<dbReference type="InterPro" id="IPR051625">
    <property type="entry name" value="Signaling_Regulatory_Domain"/>
</dbReference>
<dbReference type="SUPFAM" id="SSF50985">
    <property type="entry name" value="RCC1/BLIP-II"/>
    <property type="match status" value="1"/>
</dbReference>
<dbReference type="PROSITE" id="PS50012">
    <property type="entry name" value="RCC1_3"/>
    <property type="match status" value="7"/>
</dbReference>
<evidence type="ECO:0000256" key="2">
    <source>
        <dbReference type="PROSITE-ProRule" id="PRU00235"/>
    </source>
</evidence>
<dbReference type="InterPro" id="IPR009091">
    <property type="entry name" value="RCC1/BLIP-II"/>
</dbReference>
<evidence type="ECO:0000313" key="4">
    <source>
        <dbReference type="EMBL" id="KAG2487572.1"/>
    </source>
</evidence>
<evidence type="ECO:0000259" key="3">
    <source>
        <dbReference type="Pfam" id="PF25390"/>
    </source>
</evidence>
<accession>A0A836BSX9</accession>
<comment type="caution">
    <text evidence="4">The sequence shown here is derived from an EMBL/GenBank/DDBJ whole genome shotgun (WGS) entry which is preliminary data.</text>
</comment>
<dbReference type="PANTHER" id="PTHR22872">
    <property type="entry name" value="BTK-BINDING PROTEIN-RELATED"/>
    <property type="match status" value="1"/>
</dbReference>
<keyword evidence="1" id="KW-0677">Repeat</keyword>
<feature type="domain" description="RCC1-like" evidence="3">
    <location>
        <begin position="11"/>
        <end position="403"/>
    </location>
</feature>
<name>A0A836BSX9_9CHLO</name>
<sequence length="416" mass="43214">MASKKPLARVLATFGTASDGRLGLGFPIARELYPRIVACLAGYSVQQVSCGGAHTAVVTDDGTLLTFGLNDKGQLGHSREDKFVAAPIEVGLPDPVMAVAAGGSHTLALTTAGEVWGWGMAGEGALGIGDPDQGRQVEPRLVKHLTGQDVVALAAGDHHSLALTKGGEVLSWGRGDHGALGHGAVHGHVGVEMLPKKVRALAGARIASIAAGPFSSGALDREGSAWGWGYGNSGQLGTGRYANELQPVELRALPSGLRSLALGQLHSLAVLATGEVASFGMDSHGSLGAGQATLRTRQTVAPKIVPGLPPCRAVAVGWHHSAAVAEDGRLFTWGASGAAGQGRFQDYGGGQLGLGDDEDRWSPEQVFRLHTSAHRFYDLRTSYIKAQPWRVKQISAGRNHTAAVIETPLDTRDLAS</sequence>
<dbReference type="PRINTS" id="PR00633">
    <property type="entry name" value="RCCNDNSATION"/>
</dbReference>
<dbReference type="Gene3D" id="2.130.10.30">
    <property type="entry name" value="Regulator of chromosome condensation 1/beta-lactamase-inhibitor protein II"/>
    <property type="match status" value="2"/>
</dbReference>
<organism evidence="4 5">
    <name type="scientific">Edaphochlamys debaryana</name>
    <dbReference type="NCBI Taxonomy" id="47281"/>
    <lineage>
        <taxon>Eukaryota</taxon>
        <taxon>Viridiplantae</taxon>
        <taxon>Chlorophyta</taxon>
        <taxon>core chlorophytes</taxon>
        <taxon>Chlorophyceae</taxon>
        <taxon>CS clade</taxon>
        <taxon>Chlamydomonadales</taxon>
        <taxon>Chlamydomonadales incertae sedis</taxon>
        <taxon>Edaphochlamys</taxon>
    </lineage>
</organism>
<evidence type="ECO:0000313" key="5">
    <source>
        <dbReference type="Proteomes" id="UP000612055"/>
    </source>
</evidence>
<dbReference type="AlphaFoldDB" id="A0A836BSX9"/>